<organism evidence="2 3">
    <name type="scientific">Solanum tuberosum</name>
    <name type="common">Potato</name>
    <dbReference type="NCBI Taxonomy" id="4113"/>
    <lineage>
        <taxon>Eukaryota</taxon>
        <taxon>Viridiplantae</taxon>
        <taxon>Streptophyta</taxon>
        <taxon>Embryophyta</taxon>
        <taxon>Tracheophyta</taxon>
        <taxon>Spermatophyta</taxon>
        <taxon>Magnoliopsida</taxon>
        <taxon>eudicotyledons</taxon>
        <taxon>Gunneridae</taxon>
        <taxon>Pentapetalae</taxon>
        <taxon>asterids</taxon>
        <taxon>lamiids</taxon>
        <taxon>Solanales</taxon>
        <taxon>Solanaceae</taxon>
        <taxon>Solanoideae</taxon>
        <taxon>Solaneae</taxon>
        <taxon>Solanum</taxon>
    </lineage>
</organism>
<dbReference type="AlphaFoldDB" id="M1D9Y5"/>
<reference evidence="2" key="2">
    <citation type="submission" date="2015-06" db="UniProtKB">
        <authorList>
            <consortium name="EnsemblPlants"/>
        </authorList>
    </citation>
    <scope>IDENTIFICATION</scope>
    <source>
        <strain evidence="2">DM1-3 516 R44</strain>
    </source>
</reference>
<dbReference type="EnsemblPlants" id="PGSC0003DMT400085643">
    <property type="protein sequence ID" value="PGSC0003DMT400085643"/>
    <property type="gene ID" value="PGSC0003DMG400035214"/>
</dbReference>
<evidence type="ECO:0000313" key="2">
    <source>
        <dbReference type="EnsemblPlants" id="PGSC0003DMT400085643"/>
    </source>
</evidence>
<sequence>MNSNAVPVLSFCKTVLVAAGSRHVEQQGQWSRSQPPISLFLFRNGEKSQKSCRSNSPCSSRCPRIESEM</sequence>
<protein>
    <submittedName>
        <fullName evidence="2">Uncharacterized protein</fullName>
    </submittedName>
</protein>
<reference evidence="3" key="1">
    <citation type="journal article" date="2011" name="Nature">
        <title>Genome sequence and analysis of the tuber crop potato.</title>
        <authorList>
            <consortium name="The Potato Genome Sequencing Consortium"/>
        </authorList>
    </citation>
    <scope>NUCLEOTIDE SEQUENCE [LARGE SCALE GENOMIC DNA]</scope>
    <source>
        <strain evidence="3">cv. DM1-3 516 R44</strain>
    </source>
</reference>
<name>M1D9Y5_SOLTU</name>
<dbReference type="InParanoid" id="M1D9Y5"/>
<keyword evidence="3" id="KW-1185">Reference proteome</keyword>
<dbReference type="Gramene" id="PGSC0003DMT400085643">
    <property type="protein sequence ID" value="PGSC0003DMT400085643"/>
    <property type="gene ID" value="PGSC0003DMG400035214"/>
</dbReference>
<evidence type="ECO:0000313" key="3">
    <source>
        <dbReference type="Proteomes" id="UP000011115"/>
    </source>
</evidence>
<dbReference type="PaxDb" id="4113-PGSC0003DMT400085643"/>
<dbReference type="HOGENOM" id="CLU_2780771_0_0_1"/>
<proteinExistence type="predicted"/>
<evidence type="ECO:0000256" key="1">
    <source>
        <dbReference type="SAM" id="MobiDB-lite"/>
    </source>
</evidence>
<dbReference type="Proteomes" id="UP000011115">
    <property type="component" value="Unassembled WGS sequence"/>
</dbReference>
<accession>M1D9Y5</accession>
<feature type="compositionally biased region" description="Low complexity" evidence="1">
    <location>
        <begin position="51"/>
        <end position="62"/>
    </location>
</feature>
<feature type="region of interest" description="Disordered" evidence="1">
    <location>
        <begin position="48"/>
        <end position="69"/>
    </location>
</feature>